<sequence>MFDRLKSLIQGVFGNMIGRQDIQNAFHIDAAMTTEMENAIALWAAAYRGEAPWQLESNAKSLNLPVSISKEIARLVTVEFSSEVSNDPWLNEQYQKVTAQLRNRIQRGIALGGMIFKPYLINGEIAIDYVPEGYFVPTRYSSTGEITGLVLPEYKTIGEYTYTRLEHHEFDKQAKTYTIENRAYKKYQTAADHILGTPCALTDVEGWADLQPKSTYTNVYAPLFSYFRMPGDNIIDSVTPLGVSIYADALPLIEDADRQYSRIDWEYTAKEAAIDVDRSAIMQDAKGRPIYPAGKERLFRTLDFGTGIGDTYHVYDPPIRDASLYNGLNEILRRIEFSCCLAYGTLSDPNDIERTATEINSSRQRSFSLVKDTQMALQRALEGLIEAINCWAQIGGIQRYNPKLEITFNWDDSIVIDKQTELAAMQADVAAGILKPELYLMKKYGVSEKEALDMMPEKENPIETLLQGAETEAEGKPPDENKTNGSET</sequence>
<evidence type="ECO:0000313" key="3">
    <source>
        <dbReference type="Proteomes" id="UP000461754"/>
    </source>
</evidence>
<dbReference type="Pfam" id="PF05133">
    <property type="entry name" value="SPP1_portal"/>
    <property type="match status" value="1"/>
</dbReference>
<gene>
    <name evidence="2" type="ORF">FYJ52_00260</name>
</gene>
<dbReference type="EMBL" id="VUMO01000001">
    <property type="protein sequence ID" value="MSS18856.1"/>
    <property type="molecule type" value="Genomic_DNA"/>
</dbReference>
<protein>
    <submittedName>
        <fullName evidence="2">Phage portal protein</fullName>
    </submittedName>
</protein>
<dbReference type="AlphaFoldDB" id="A0A7X2NE08"/>
<accession>A0A7X2NE08</accession>
<evidence type="ECO:0000256" key="1">
    <source>
        <dbReference type="SAM" id="MobiDB-lite"/>
    </source>
</evidence>
<proteinExistence type="predicted"/>
<name>A0A7X2NE08_9FIRM</name>
<feature type="compositionally biased region" description="Basic and acidic residues" evidence="1">
    <location>
        <begin position="473"/>
        <end position="482"/>
    </location>
</feature>
<organism evidence="2 3">
    <name type="scientific">Pseudoramibacter porci</name>
    <dbReference type="NCBI Taxonomy" id="2606631"/>
    <lineage>
        <taxon>Bacteria</taxon>
        <taxon>Bacillati</taxon>
        <taxon>Bacillota</taxon>
        <taxon>Clostridia</taxon>
        <taxon>Eubacteriales</taxon>
        <taxon>Eubacteriaceae</taxon>
        <taxon>Pseudoramibacter</taxon>
    </lineage>
</organism>
<comment type="caution">
    <text evidence="2">The sequence shown here is derived from an EMBL/GenBank/DDBJ whole genome shotgun (WGS) entry which is preliminary data.</text>
</comment>
<dbReference type="RefSeq" id="WP_154575266.1">
    <property type="nucleotide sequence ID" value="NZ_VUMO01000001.1"/>
</dbReference>
<dbReference type="InterPro" id="IPR021145">
    <property type="entry name" value="Portal_protein_SPP1_Gp6-like"/>
</dbReference>
<dbReference type="Proteomes" id="UP000461754">
    <property type="component" value="Unassembled WGS sequence"/>
</dbReference>
<reference evidence="2 3" key="1">
    <citation type="submission" date="2019-08" db="EMBL/GenBank/DDBJ databases">
        <title>In-depth cultivation of the pig gut microbiome towards novel bacterial diversity and tailored functional studies.</title>
        <authorList>
            <person name="Wylensek D."/>
            <person name="Hitch T.C.A."/>
            <person name="Clavel T."/>
        </authorList>
    </citation>
    <scope>NUCLEOTIDE SEQUENCE [LARGE SCALE GENOMIC DNA]</scope>
    <source>
        <strain evidence="2 3">RF-744-FAT-4</strain>
    </source>
</reference>
<feature type="region of interest" description="Disordered" evidence="1">
    <location>
        <begin position="454"/>
        <end position="488"/>
    </location>
</feature>
<evidence type="ECO:0000313" key="2">
    <source>
        <dbReference type="EMBL" id="MSS18856.1"/>
    </source>
</evidence>
<keyword evidence="3" id="KW-1185">Reference proteome</keyword>